<dbReference type="InterPro" id="IPR038418">
    <property type="entry name" value="6-PTP_synth/QueD_sf"/>
</dbReference>
<dbReference type="PANTHER" id="PTHR12589">
    <property type="entry name" value="PYRUVOYL TETRAHYDROBIOPTERIN SYNTHASE"/>
    <property type="match status" value="1"/>
</dbReference>
<gene>
    <name evidence="11" type="ORF">FB471_4910</name>
</gene>
<dbReference type="RefSeq" id="WP_211358120.1">
    <property type="nucleotide sequence ID" value="NZ_VFML01000001.1"/>
</dbReference>
<dbReference type="Gene3D" id="3.30.479.10">
    <property type="entry name" value="6-pyruvoyl tetrahydropterin synthase/QueD"/>
    <property type="match status" value="1"/>
</dbReference>
<evidence type="ECO:0000256" key="6">
    <source>
        <dbReference type="ARBA" id="ARBA00022723"/>
    </source>
</evidence>
<dbReference type="EC" id="4.1.2.50" evidence="4"/>
<dbReference type="InterPro" id="IPR007115">
    <property type="entry name" value="6-PTP_synth/QueD"/>
</dbReference>
<comment type="cofactor">
    <cofactor evidence="1">
        <name>Zn(2+)</name>
        <dbReference type="ChEBI" id="CHEBI:29105"/>
    </cofactor>
</comment>
<name>A0A542DPU0_AMYCI</name>
<dbReference type="PANTHER" id="PTHR12589:SF7">
    <property type="entry name" value="6-PYRUVOYL TETRAHYDROBIOPTERIN SYNTHASE"/>
    <property type="match status" value="1"/>
</dbReference>
<sequence>MTHSATVPSPVTAAWQPPPGSYRITRTFDFAAAHHLDGMPDGHRCARNHGHTWTIEVTLSSTRLVGPGWVADFADLNPLGAFIEDTLDHRDLNEVLPAPPTSELLAAFLADWCIRHLETRLGARLESIVVSEGGANRVEFRPDRRRAQ</sequence>
<organism evidence="11 12">
    <name type="scientific">Amycolatopsis cihanbeyliensis</name>
    <dbReference type="NCBI Taxonomy" id="1128664"/>
    <lineage>
        <taxon>Bacteria</taxon>
        <taxon>Bacillati</taxon>
        <taxon>Actinomycetota</taxon>
        <taxon>Actinomycetes</taxon>
        <taxon>Pseudonocardiales</taxon>
        <taxon>Pseudonocardiaceae</taxon>
        <taxon>Amycolatopsis</taxon>
    </lineage>
</organism>
<evidence type="ECO:0000256" key="10">
    <source>
        <dbReference type="ARBA" id="ARBA00048807"/>
    </source>
</evidence>
<evidence type="ECO:0000256" key="7">
    <source>
        <dbReference type="ARBA" id="ARBA00022833"/>
    </source>
</evidence>
<keyword evidence="8" id="KW-0456">Lyase</keyword>
<evidence type="ECO:0000313" key="11">
    <source>
        <dbReference type="EMBL" id="TQJ05087.1"/>
    </source>
</evidence>
<dbReference type="SUPFAM" id="SSF55620">
    <property type="entry name" value="Tetrahydrobiopterin biosynthesis enzymes-like"/>
    <property type="match status" value="1"/>
</dbReference>
<dbReference type="UniPathway" id="UPA00391"/>
<evidence type="ECO:0000256" key="2">
    <source>
        <dbReference type="ARBA" id="ARBA00005061"/>
    </source>
</evidence>
<evidence type="ECO:0000256" key="1">
    <source>
        <dbReference type="ARBA" id="ARBA00001947"/>
    </source>
</evidence>
<evidence type="ECO:0000256" key="5">
    <source>
        <dbReference type="ARBA" id="ARBA00018141"/>
    </source>
</evidence>
<dbReference type="GO" id="GO:0046872">
    <property type="term" value="F:metal ion binding"/>
    <property type="evidence" value="ECO:0007669"/>
    <property type="project" value="UniProtKB-KW"/>
</dbReference>
<comment type="similarity">
    <text evidence="3">Belongs to the PTPS family. QueD subfamily.</text>
</comment>
<keyword evidence="12" id="KW-1185">Reference proteome</keyword>
<dbReference type="EMBL" id="VFML01000001">
    <property type="protein sequence ID" value="TQJ05087.1"/>
    <property type="molecule type" value="Genomic_DNA"/>
</dbReference>
<evidence type="ECO:0000256" key="8">
    <source>
        <dbReference type="ARBA" id="ARBA00023239"/>
    </source>
</evidence>
<accession>A0A542DPU0</accession>
<dbReference type="GO" id="GO:0070497">
    <property type="term" value="F:6-carboxytetrahydropterin synthase activity"/>
    <property type="evidence" value="ECO:0007669"/>
    <property type="project" value="UniProtKB-EC"/>
</dbReference>
<reference evidence="11 12" key="1">
    <citation type="submission" date="2019-06" db="EMBL/GenBank/DDBJ databases">
        <title>Sequencing the genomes of 1000 actinobacteria strains.</title>
        <authorList>
            <person name="Klenk H.-P."/>
        </authorList>
    </citation>
    <scope>NUCLEOTIDE SEQUENCE [LARGE SCALE GENOMIC DNA]</scope>
    <source>
        <strain evidence="11 12">DSM 45679</strain>
    </source>
</reference>
<protein>
    <recommendedName>
        <fullName evidence="5">6-carboxy-5,6,7,8-tetrahydropterin synthase</fullName>
        <ecNumber evidence="4">4.1.2.50</ecNumber>
    </recommendedName>
    <alternativeName>
        <fullName evidence="9">Queuosine biosynthesis protein QueD</fullName>
    </alternativeName>
</protein>
<evidence type="ECO:0000313" key="12">
    <source>
        <dbReference type="Proteomes" id="UP000320876"/>
    </source>
</evidence>
<proteinExistence type="inferred from homology"/>
<dbReference type="Pfam" id="PF01242">
    <property type="entry name" value="PTPS"/>
    <property type="match status" value="1"/>
</dbReference>
<evidence type="ECO:0000256" key="3">
    <source>
        <dbReference type="ARBA" id="ARBA00008900"/>
    </source>
</evidence>
<dbReference type="Proteomes" id="UP000320876">
    <property type="component" value="Unassembled WGS sequence"/>
</dbReference>
<evidence type="ECO:0000256" key="4">
    <source>
        <dbReference type="ARBA" id="ARBA00012982"/>
    </source>
</evidence>
<evidence type="ECO:0000256" key="9">
    <source>
        <dbReference type="ARBA" id="ARBA00031449"/>
    </source>
</evidence>
<comment type="caution">
    <text evidence="11">The sequence shown here is derived from an EMBL/GenBank/DDBJ whole genome shotgun (WGS) entry which is preliminary data.</text>
</comment>
<keyword evidence="6" id="KW-0479">Metal-binding</keyword>
<comment type="catalytic activity">
    <reaction evidence="10">
        <text>7,8-dihydroneopterin 3'-triphosphate + H2O = 6-carboxy-5,6,7,8-tetrahydropterin + triphosphate + acetaldehyde + 2 H(+)</text>
        <dbReference type="Rhea" id="RHEA:27966"/>
        <dbReference type="ChEBI" id="CHEBI:15343"/>
        <dbReference type="ChEBI" id="CHEBI:15377"/>
        <dbReference type="ChEBI" id="CHEBI:15378"/>
        <dbReference type="ChEBI" id="CHEBI:18036"/>
        <dbReference type="ChEBI" id="CHEBI:58462"/>
        <dbReference type="ChEBI" id="CHEBI:61032"/>
        <dbReference type="EC" id="4.1.2.50"/>
    </reaction>
</comment>
<dbReference type="AlphaFoldDB" id="A0A542DPU0"/>
<keyword evidence="7" id="KW-0862">Zinc</keyword>
<comment type="pathway">
    <text evidence="2">Purine metabolism; 7-cyano-7-deazaguanine biosynthesis.</text>
</comment>